<dbReference type="CDD" id="cd00161">
    <property type="entry name" value="beta-trefoil_Ricin-like"/>
    <property type="match status" value="1"/>
</dbReference>
<comment type="caution">
    <text evidence="3">The sequence shown here is derived from an EMBL/GenBank/DDBJ whole genome shotgun (WGS) entry which is preliminary data.</text>
</comment>
<dbReference type="Proteomes" id="UP001183246">
    <property type="component" value="Unassembled WGS sequence"/>
</dbReference>
<feature type="region of interest" description="Disordered" evidence="1">
    <location>
        <begin position="161"/>
        <end position="190"/>
    </location>
</feature>
<feature type="domain" description="Ricin B lectin" evidence="2">
    <location>
        <begin position="50"/>
        <end position="115"/>
    </location>
</feature>
<dbReference type="PROSITE" id="PS50231">
    <property type="entry name" value="RICIN_B_LECTIN"/>
    <property type="match status" value="1"/>
</dbReference>
<evidence type="ECO:0000256" key="1">
    <source>
        <dbReference type="SAM" id="MobiDB-lite"/>
    </source>
</evidence>
<dbReference type="RefSeq" id="WP_311708879.1">
    <property type="nucleotide sequence ID" value="NZ_JAVREL010000044.1"/>
</dbReference>
<dbReference type="Pfam" id="PF14200">
    <property type="entry name" value="RicinB_lectin_2"/>
    <property type="match status" value="2"/>
</dbReference>
<evidence type="ECO:0000259" key="2">
    <source>
        <dbReference type="Pfam" id="PF14200"/>
    </source>
</evidence>
<feature type="compositionally biased region" description="Polar residues" evidence="1">
    <location>
        <begin position="173"/>
        <end position="190"/>
    </location>
</feature>
<evidence type="ECO:0000313" key="4">
    <source>
        <dbReference type="Proteomes" id="UP001183246"/>
    </source>
</evidence>
<proteinExistence type="predicted"/>
<dbReference type="InterPro" id="IPR035992">
    <property type="entry name" value="Ricin_B-like_lectins"/>
</dbReference>
<dbReference type="EMBL" id="JAVREL010000044">
    <property type="protein sequence ID" value="MDT0347753.1"/>
    <property type="molecule type" value="Genomic_DNA"/>
</dbReference>
<gene>
    <name evidence="3" type="ORF">RM590_35100</name>
</gene>
<accession>A0ABU2N3W2</accession>
<reference evidence="4" key="1">
    <citation type="submission" date="2023-07" db="EMBL/GenBank/DDBJ databases">
        <title>30 novel species of actinomycetes from the DSMZ collection.</title>
        <authorList>
            <person name="Nouioui I."/>
        </authorList>
    </citation>
    <scope>NUCLEOTIDE SEQUENCE [LARGE SCALE GENOMIC DNA]</scope>
    <source>
        <strain evidence="4">DSM 44938</strain>
    </source>
</reference>
<protein>
    <submittedName>
        <fullName evidence="3">RICIN domain-containing protein</fullName>
    </submittedName>
</protein>
<name>A0ABU2N3W2_9ACTN</name>
<dbReference type="SUPFAM" id="SSF50370">
    <property type="entry name" value="Ricin B-like lectins"/>
    <property type="match status" value="1"/>
</dbReference>
<organism evidence="3 4">
    <name type="scientific">Streptomyces litchfieldiae</name>
    <dbReference type="NCBI Taxonomy" id="3075543"/>
    <lineage>
        <taxon>Bacteria</taxon>
        <taxon>Bacillati</taxon>
        <taxon>Actinomycetota</taxon>
        <taxon>Actinomycetes</taxon>
        <taxon>Kitasatosporales</taxon>
        <taxon>Streptomycetaceae</taxon>
        <taxon>Streptomyces</taxon>
    </lineage>
</organism>
<sequence length="190" mass="19746">MTDADGALVHGDPVTVADRRATVTVPGQSVTTFLVEGVSGVARDAALVQRGGEYTLTGVQSGRALTADAAGTGTVIRTPDAADAAQTWELEKVTRGETNRERYVLTSAADGRRLAERDGSVVLEPDRGRAPAAAQWIMSTTGDGTWTLVTAASGRVLEVPGQATSDGAPVGTWQPNSGANQRWTVTETQP</sequence>
<dbReference type="InterPro" id="IPR000772">
    <property type="entry name" value="Ricin_B_lectin"/>
</dbReference>
<keyword evidence="4" id="KW-1185">Reference proteome</keyword>
<evidence type="ECO:0000313" key="3">
    <source>
        <dbReference type="EMBL" id="MDT0347753.1"/>
    </source>
</evidence>
<feature type="domain" description="Ricin B lectin" evidence="2">
    <location>
        <begin position="133"/>
        <end position="188"/>
    </location>
</feature>
<dbReference type="Gene3D" id="2.80.10.50">
    <property type="match status" value="2"/>
</dbReference>